<dbReference type="Gene3D" id="3.30.40.10">
    <property type="entry name" value="Zinc/RING finger domain, C3HC4 (zinc finger)"/>
    <property type="match status" value="1"/>
</dbReference>
<accession>A0A6G0WGG7</accession>
<evidence type="ECO:0008006" key="9">
    <source>
        <dbReference type="Google" id="ProtNLM"/>
    </source>
</evidence>
<evidence type="ECO:0000259" key="5">
    <source>
        <dbReference type="PROSITE" id="PS50089"/>
    </source>
</evidence>
<dbReference type="InterPro" id="IPR001841">
    <property type="entry name" value="Znf_RING"/>
</dbReference>
<evidence type="ECO:0000313" key="8">
    <source>
        <dbReference type="Proteomes" id="UP000481153"/>
    </source>
</evidence>
<dbReference type="Pfam" id="PF01363">
    <property type="entry name" value="FYVE"/>
    <property type="match status" value="1"/>
</dbReference>
<gene>
    <name evidence="7" type="ORF">Ae201684_015509</name>
</gene>
<dbReference type="InterPro" id="IPR017455">
    <property type="entry name" value="Znf_FYVE-rel"/>
</dbReference>
<dbReference type="EMBL" id="VJMJ01000223">
    <property type="protein sequence ID" value="KAF0726177.1"/>
    <property type="molecule type" value="Genomic_DNA"/>
</dbReference>
<dbReference type="GO" id="GO:0008270">
    <property type="term" value="F:zinc ion binding"/>
    <property type="evidence" value="ECO:0007669"/>
    <property type="project" value="UniProtKB-KW"/>
</dbReference>
<keyword evidence="3" id="KW-0862">Zinc</keyword>
<feature type="domain" description="FYVE-type" evidence="6">
    <location>
        <begin position="12"/>
        <end position="71"/>
    </location>
</feature>
<dbReference type="AlphaFoldDB" id="A0A6G0WGG7"/>
<comment type="caution">
    <text evidence="7">The sequence shown here is derived from an EMBL/GenBank/DDBJ whole genome shotgun (WGS) entry which is preliminary data.</text>
</comment>
<dbReference type="Proteomes" id="UP000481153">
    <property type="component" value="Unassembled WGS sequence"/>
</dbReference>
<evidence type="ECO:0000256" key="4">
    <source>
        <dbReference type="PROSITE-ProRule" id="PRU00175"/>
    </source>
</evidence>
<sequence length="169" mass="18652">MSFLDVNQFVTTAEQDQCRLCRRSFGILRPKQRCRRCGHVVCSHCFKSWEIPINHKFVLTPICTKCTHQVIQVDDHFEVASVVSSIVRPIVLSGAMLVGPRSSERDFAQDKASAHRVLICDCDRDGKTVPCIEEEDVVDGGAMANSMIDDGDGSSASRSVIVVRSPASK</sequence>
<keyword evidence="8" id="KW-1185">Reference proteome</keyword>
<dbReference type="VEuPathDB" id="FungiDB:AeMF1_016302"/>
<keyword evidence="2 4" id="KW-0863">Zinc-finger</keyword>
<evidence type="ECO:0000313" key="7">
    <source>
        <dbReference type="EMBL" id="KAF0726177.1"/>
    </source>
</evidence>
<dbReference type="InterPro" id="IPR013083">
    <property type="entry name" value="Znf_RING/FYVE/PHD"/>
</dbReference>
<dbReference type="SMART" id="SM00064">
    <property type="entry name" value="FYVE"/>
    <property type="match status" value="1"/>
</dbReference>
<dbReference type="CDD" id="cd00065">
    <property type="entry name" value="FYVE_like_SF"/>
    <property type="match status" value="1"/>
</dbReference>
<feature type="domain" description="RING-type" evidence="5">
    <location>
        <begin position="18"/>
        <end position="67"/>
    </location>
</feature>
<evidence type="ECO:0000256" key="1">
    <source>
        <dbReference type="ARBA" id="ARBA00022723"/>
    </source>
</evidence>
<organism evidence="7 8">
    <name type="scientific">Aphanomyces euteiches</name>
    <dbReference type="NCBI Taxonomy" id="100861"/>
    <lineage>
        <taxon>Eukaryota</taxon>
        <taxon>Sar</taxon>
        <taxon>Stramenopiles</taxon>
        <taxon>Oomycota</taxon>
        <taxon>Saprolegniomycetes</taxon>
        <taxon>Saprolegniales</taxon>
        <taxon>Verrucalvaceae</taxon>
        <taxon>Aphanomyces</taxon>
    </lineage>
</organism>
<evidence type="ECO:0000259" key="6">
    <source>
        <dbReference type="PROSITE" id="PS50178"/>
    </source>
</evidence>
<dbReference type="PROSITE" id="PS50178">
    <property type="entry name" value="ZF_FYVE"/>
    <property type="match status" value="1"/>
</dbReference>
<dbReference type="SUPFAM" id="SSF57903">
    <property type="entry name" value="FYVE/PHD zinc finger"/>
    <property type="match status" value="1"/>
</dbReference>
<proteinExistence type="predicted"/>
<name>A0A6G0WGG7_9STRA</name>
<evidence type="ECO:0000256" key="2">
    <source>
        <dbReference type="ARBA" id="ARBA00022771"/>
    </source>
</evidence>
<protein>
    <recommendedName>
        <fullName evidence="9">FYVE-type domain-containing protein</fullName>
    </recommendedName>
</protein>
<evidence type="ECO:0000256" key="3">
    <source>
        <dbReference type="ARBA" id="ARBA00022833"/>
    </source>
</evidence>
<dbReference type="InterPro" id="IPR000306">
    <property type="entry name" value="Znf_FYVE"/>
</dbReference>
<reference evidence="7 8" key="1">
    <citation type="submission" date="2019-07" db="EMBL/GenBank/DDBJ databases">
        <title>Genomics analysis of Aphanomyces spp. identifies a new class of oomycete effector associated with host adaptation.</title>
        <authorList>
            <person name="Gaulin E."/>
        </authorList>
    </citation>
    <scope>NUCLEOTIDE SEQUENCE [LARGE SCALE GENOMIC DNA]</scope>
    <source>
        <strain evidence="7 8">ATCC 201684</strain>
    </source>
</reference>
<dbReference type="InterPro" id="IPR011011">
    <property type="entry name" value="Znf_FYVE_PHD"/>
</dbReference>
<dbReference type="PROSITE" id="PS50089">
    <property type="entry name" value="ZF_RING_2"/>
    <property type="match status" value="1"/>
</dbReference>
<keyword evidence="1" id="KW-0479">Metal-binding</keyword>